<feature type="transmembrane region" description="Helical" evidence="8">
    <location>
        <begin position="75"/>
        <end position="102"/>
    </location>
</feature>
<dbReference type="AlphaFoldDB" id="A0AAW2LQ60"/>
<keyword evidence="6" id="KW-0378">Hydrolase</keyword>
<dbReference type="GO" id="GO:0004518">
    <property type="term" value="F:nuclease activity"/>
    <property type="evidence" value="ECO:0007669"/>
    <property type="project" value="UniProtKB-KW"/>
</dbReference>
<evidence type="ECO:0000256" key="6">
    <source>
        <dbReference type="ARBA" id="ARBA00022801"/>
    </source>
</evidence>
<protein>
    <recommendedName>
        <fullName evidence="9">DDE Tnp4 domain-containing protein</fullName>
    </recommendedName>
</protein>
<evidence type="ECO:0000256" key="3">
    <source>
        <dbReference type="ARBA" id="ARBA00006958"/>
    </source>
</evidence>
<keyword evidence="5" id="KW-0479">Metal-binding</keyword>
<keyword evidence="8" id="KW-0472">Membrane</keyword>
<dbReference type="InterPro" id="IPR045249">
    <property type="entry name" value="HARBI1-like"/>
</dbReference>
<keyword evidence="4" id="KW-0540">Nuclease</keyword>
<comment type="subcellular location">
    <subcellularLocation>
        <location evidence="2">Nucleus</location>
    </subcellularLocation>
</comment>
<gene>
    <name evidence="10" type="ORF">Sradi_5310200</name>
</gene>
<sequence>MLYTSIENLHQTSSLLLPFRSSAGWDLGAEAHFFFLHTGGLSSTVNGIVQFQRPISNSSTKPGLISFKMLSRRKLVALVAVQQMMVEIVVALTIFVYVFKFLRRRRLTRRKRGHIRYSINTKIPQQGCLGALDGTYIDVRVPEEDKGRYRTRKGHISVNVLGVCNMNMQFIYVLTGWEGSAADSRVLRDAVTRPHGLRVPTDPLELEIPDTTEPLLDGPAEFISTIETNPTWSNWRNELAESMYNEWLNCNG</sequence>
<feature type="domain" description="DDE Tnp4" evidence="9">
    <location>
        <begin position="132"/>
        <end position="189"/>
    </location>
</feature>
<dbReference type="PANTHER" id="PTHR22930">
    <property type="match status" value="1"/>
</dbReference>
<keyword evidence="7" id="KW-0539">Nucleus</keyword>
<evidence type="ECO:0000256" key="7">
    <source>
        <dbReference type="ARBA" id="ARBA00023242"/>
    </source>
</evidence>
<evidence type="ECO:0000256" key="2">
    <source>
        <dbReference type="ARBA" id="ARBA00004123"/>
    </source>
</evidence>
<dbReference type="InterPro" id="IPR027806">
    <property type="entry name" value="HARBI1_dom"/>
</dbReference>
<reference evidence="10" key="1">
    <citation type="submission" date="2020-06" db="EMBL/GenBank/DDBJ databases">
        <authorList>
            <person name="Li T."/>
            <person name="Hu X."/>
            <person name="Zhang T."/>
            <person name="Song X."/>
            <person name="Zhang H."/>
            <person name="Dai N."/>
            <person name="Sheng W."/>
            <person name="Hou X."/>
            <person name="Wei L."/>
        </authorList>
    </citation>
    <scope>NUCLEOTIDE SEQUENCE</scope>
    <source>
        <strain evidence="10">G02</strain>
        <tissue evidence="10">Leaf</tissue>
    </source>
</reference>
<dbReference type="GO" id="GO:0016787">
    <property type="term" value="F:hydrolase activity"/>
    <property type="evidence" value="ECO:0007669"/>
    <property type="project" value="UniProtKB-KW"/>
</dbReference>
<evidence type="ECO:0000256" key="4">
    <source>
        <dbReference type="ARBA" id="ARBA00022722"/>
    </source>
</evidence>
<comment type="cofactor">
    <cofactor evidence="1">
        <name>a divalent metal cation</name>
        <dbReference type="ChEBI" id="CHEBI:60240"/>
    </cofactor>
</comment>
<keyword evidence="8" id="KW-1133">Transmembrane helix</keyword>
<evidence type="ECO:0000256" key="8">
    <source>
        <dbReference type="SAM" id="Phobius"/>
    </source>
</evidence>
<evidence type="ECO:0000313" key="10">
    <source>
        <dbReference type="EMBL" id="KAL0320487.1"/>
    </source>
</evidence>
<dbReference type="GO" id="GO:0005634">
    <property type="term" value="C:nucleus"/>
    <property type="evidence" value="ECO:0007669"/>
    <property type="project" value="UniProtKB-SubCell"/>
</dbReference>
<comment type="caution">
    <text evidence="10">The sequence shown here is derived from an EMBL/GenBank/DDBJ whole genome shotgun (WGS) entry which is preliminary data.</text>
</comment>
<dbReference type="Pfam" id="PF13359">
    <property type="entry name" value="DDE_Tnp_4"/>
    <property type="match status" value="1"/>
</dbReference>
<evidence type="ECO:0000256" key="1">
    <source>
        <dbReference type="ARBA" id="ARBA00001968"/>
    </source>
</evidence>
<keyword evidence="8" id="KW-0812">Transmembrane</keyword>
<name>A0AAW2LQ60_SESRA</name>
<evidence type="ECO:0000256" key="5">
    <source>
        <dbReference type="ARBA" id="ARBA00022723"/>
    </source>
</evidence>
<comment type="similarity">
    <text evidence="3">Belongs to the HARBI1 family.</text>
</comment>
<reference evidence="10" key="2">
    <citation type="journal article" date="2024" name="Plant">
        <title>Genomic evolution and insights into agronomic trait innovations of Sesamum species.</title>
        <authorList>
            <person name="Miao H."/>
            <person name="Wang L."/>
            <person name="Qu L."/>
            <person name="Liu H."/>
            <person name="Sun Y."/>
            <person name="Le M."/>
            <person name="Wang Q."/>
            <person name="Wei S."/>
            <person name="Zheng Y."/>
            <person name="Lin W."/>
            <person name="Duan Y."/>
            <person name="Cao H."/>
            <person name="Xiong S."/>
            <person name="Wang X."/>
            <person name="Wei L."/>
            <person name="Li C."/>
            <person name="Ma Q."/>
            <person name="Ju M."/>
            <person name="Zhao R."/>
            <person name="Li G."/>
            <person name="Mu C."/>
            <person name="Tian Q."/>
            <person name="Mei H."/>
            <person name="Zhang T."/>
            <person name="Gao T."/>
            <person name="Zhang H."/>
        </authorList>
    </citation>
    <scope>NUCLEOTIDE SEQUENCE</scope>
    <source>
        <strain evidence="10">G02</strain>
    </source>
</reference>
<dbReference type="EMBL" id="JACGWJ010000024">
    <property type="protein sequence ID" value="KAL0320487.1"/>
    <property type="molecule type" value="Genomic_DNA"/>
</dbReference>
<dbReference type="PANTHER" id="PTHR22930:SF281">
    <property type="entry name" value="NUCLEASE"/>
    <property type="match status" value="1"/>
</dbReference>
<organism evidence="10">
    <name type="scientific">Sesamum radiatum</name>
    <name type="common">Black benniseed</name>
    <dbReference type="NCBI Taxonomy" id="300843"/>
    <lineage>
        <taxon>Eukaryota</taxon>
        <taxon>Viridiplantae</taxon>
        <taxon>Streptophyta</taxon>
        <taxon>Embryophyta</taxon>
        <taxon>Tracheophyta</taxon>
        <taxon>Spermatophyta</taxon>
        <taxon>Magnoliopsida</taxon>
        <taxon>eudicotyledons</taxon>
        <taxon>Gunneridae</taxon>
        <taxon>Pentapetalae</taxon>
        <taxon>asterids</taxon>
        <taxon>lamiids</taxon>
        <taxon>Lamiales</taxon>
        <taxon>Pedaliaceae</taxon>
        <taxon>Sesamum</taxon>
    </lineage>
</organism>
<evidence type="ECO:0000259" key="9">
    <source>
        <dbReference type="Pfam" id="PF13359"/>
    </source>
</evidence>
<accession>A0AAW2LQ60</accession>
<proteinExistence type="inferred from homology"/>
<dbReference type="GO" id="GO:0046872">
    <property type="term" value="F:metal ion binding"/>
    <property type="evidence" value="ECO:0007669"/>
    <property type="project" value="UniProtKB-KW"/>
</dbReference>